<dbReference type="AlphaFoldDB" id="A0A430AJ54"/>
<dbReference type="Proteomes" id="UP000288669">
    <property type="component" value="Unassembled WGS sequence"/>
</dbReference>
<dbReference type="PANTHER" id="PTHR43434">
    <property type="entry name" value="PHOSPHOGLYCOLATE PHOSPHATASE"/>
    <property type="match status" value="1"/>
</dbReference>
<dbReference type="SFLD" id="SFLDG01135">
    <property type="entry name" value="C1.5.6:_HAD__Beta-PGM__Phospha"/>
    <property type="match status" value="1"/>
</dbReference>
<dbReference type="NCBIfam" id="TIGR01549">
    <property type="entry name" value="HAD-SF-IA-v1"/>
    <property type="match status" value="1"/>
</dbReference>
<dbReference type="GO" id="GO:0005829">
    <property type="term" value="C:cytosol"/>
    <property type="evidence" value="ECO:0007669"/>
    <property type="project" value="TreeGrafter"/>
</dbReference>
<dbReference type="SFLD" id="SFLDG01129">
    <property type="entry name" value="C1.5:_HAD__Beta-PGM__Phosphata"/>
    <property type="match status" value="1"/>
</dbReference>
<dbReference type="PANTHER" id="PTHR43434:SF26">
    <property type="entry name" value="PYROPHOSPHATASE PPAX"/>
    <property type="match status" value="1"/>
</dbReference>
<evidence type="ECO:0000313" key="1">
    <source>
        <dbReference type="EMBL" id="RSU08146.1"/>
    </source>
</evidence>
<keyword evidence="2" id="KW-1185">Reference proteome</keyword>
<name>A0A430AJ54_9ENTE</name>
<sequence length="223" mass="25433">MKNVETILFDFDGTLANTNQLIASSHEHVLNRYFPGQYDKETILSFNGPSLKEVYESVDPKRAEFLISEYRSYNERHHDEKIKAFDGVVETLNSFKENGLKLGIVSTKAQPLLNKGLKLLNIIHFFDIIISGSDCILPKPDPEGIQKAMCRLQAKKETTIMVGDNYHDIEAAHRANIAGVFVTWSEKSEDVAKNWQADYTISSMYDLQERIFNKIDTRGDLIE</sequence>
<dbReference type="RefSeq" id="WP_126822463.1">
    <property type="nucleotide sequence ID" value="NZ_JBHLWU010000001.1"/>
</dbReference>
<dbReference type="InterPro" id="IPR023214">
    <property type="entry name" value="HAD_sf"/>
</dbReference>
<gene>
    <name evidence="1" type="ORF">CBF30_02565</name>
</gene>
<protein>
    <submittedName>
        <fullName evidence="1">Pyrophosphatase PpaX</fullName>
    </submittedName>
</protein>
<dbReference type="EMBL" id="NGJZ01000001">
    <property type="protein sequence ID" value="RSU08146.1"/>
    <property type="molecule type" value="Genomic_DNA"/>
</dbReference>
<evidence type="ECO:0000313" key="2">
    <source>
        <dbReference type="Proteomes" id="UP000288669"/>
    </source>
</evidence>
<dbReference type="PRINTS" id="PR00413">
    <property type="entry name" value="HADHALOGNASE"/>
</dbReference>
<dbReference type="InterPro" id="IPR036412">
    <property type="entry name" value="HAD-like_sf"/>
</dbReference>
<accession>A0A430AJ54</accession>
<dbReference type="InterPro" id="IPR023198">
    <property type="entry name" value="PGP-like_dom2"/>
</dbReference>
<proteinExistence type="predicted"/>
<dbReference type="InterPro" id="IPR006439">
    <property type="entry name" value="HAD-SF_hydro_IA"/>
</dbReference>
<dbReference type="Gene3D" id="3.40.50.1000">
    <property type="entry name" value="HAD superfamily/HAD-like"/>
    <property type="match status" value="1"/>
</dbReference>
<dbReference type="Pfam" id="PF13419">
    <property type="entry name" value="HAD_2"/>
    <property type="match status" value="1"/>
</dbReference>
<dbReference type="InterPro" id="IPR041492">
    <property type="entry name" value="HAD_2"/>
</dbReference>
<dbReference type="GO" id="GO:0006281">
    <property type="term" value="P:DNA repair"/>
    <property type="evidence" value="ECO:0007669"/>
    <property type="project" value="TreeGrafter"/>
</dbReference>
<dbReference type="SFLD" id="SFLDS00003">
    <property type="entry name" value="Haloacid_Dehalogenase"/>
    <property type="match status" value="1"/>
</dbReference>
<dbReference type="NCBIfam" id="NF009804">
    <property type="entry name" value="PRK13288.1"/>
    <property type="match status" value="1"/>
</dbReference>
<dbReference type="Gene3D" id="1.10.150.240">
    <property type="entry name" value="Putative phosphatase, domain 2"/>
    <property type="match status" value="1"/>
</dbReference>
<organism evidence="1 2">
    <name type="scientific">Vagococcus entomophilus</name>
    <dbReference type="NCBI Taxonomy" id="1160095"/>
    <lineage>
        <taxon>Bacteria</taxon>
        <taxon>Bacillati</taxon>
        <taxon>Bacillota</taxon>
        <taxon>Bacilli</taxon>
        <taxon>Lactobacillales</taxon>
        <taxon>Enterococcaceae</taxon>
        <taxon>Vagococcus</taxon>
    </lineage>
</organism>
<dbReference type="GO" id="GO:0008967">
    <property type="term" value="F:phosphoglycolate phosphatase activity"/>
    <property type="evidence" value="ECO:0007669"/>
    <property type="project" value="TreeGrafter"/>
</dbReference>
<dbReference type="OrthoDB" id="9807630at2"/>
<reference evidence="1 2" key="1">
    <citation type="submission" date="2017-05" db="EMBL/GenBank/DDBJ databases">
        <title>Vagococcus spp. assemblies.</title>
        <authorList>
            <person name="Gulvik C.A."/>
        </authorList>
    </citation>
    <scope>NUCLEOTIDE SEQUENCE [LARGE SCALE GENOMIC DNA]</scope>
    <source>
        <strain evidence="1 2">DSM 24756</strain>
    </source>
</reference>
<comment type="caution">
    <text evidence="1">The sequence shown here is derived from an EMBL/GenBank/DDBJ whole genome shotgun (WGS) entry which is preliminary data.</text>
</comment>
<dbReference type="InterPro" id="IPR050155">
    <property type="entry name" value="HAD-like_hydrolase_sf"/>
</dbReference>
<dbReference type="SUPFAM" id="SSF56784">
    <property type="entry name" value="HAD-like"/>
    <property type="match status" value="1"/>
</dbReference>